<evidence type="ECO:0000256" key="1">
    <source>
        <dbReference type="SAM" id="MobiDB-lite"/>
    </source>
</evidence>
<feature type="region of interest" description="Disordered" evidence="1">
    <location>
        <begin position="137"/>
        <end position="177"/>
    </location>
</feature>
<reference evidence="3" key="2">
    <citation type="journal article" date="2021" name="Syst. Appl. Microbiol.">
        <title>Roseomonas hellenica sp. nov., isolated from roots of wild-growing Alkanna tinctoria.</title>
        <authorList>
            <person name="Rat A."/>
            <person name="Naranjo H.D."/>
            <person name="Lebbe L."/>
            <person name="Cnockaert M."/>
            <person name="Krigas N."/>
            <person name="Grigoriadou K."/>
            <person name="Maloupa E."/>
            <person name="Willems A."/>
        </authorList>
    </citation>
    <scope>NUCLEOTIDE SEQUENCE</scope>
    <source>
        <strain evidence="3">LMG 31228</strain>
    </source>
</reference>
<name>A0A9X9XE00_9PROT</name>
<proteinExistence type="predicted"/>
<dbReference type="Proteomes" id="UP001138709">
    <property type="component" value="Unassembled WGS sequence"/>
</dbReference>
<feature type="compositionally biased region" description="Low complexity" evidence="1">
    <location>
        <begin position="137"/>
        <end position="147"/>
    </location>
</feature>
<evidence type="ECO:0000313" key="3">
    <source>
        <dbReference type="EMBL" id="MBR0681936.1"/>
    </source>
</evidence>
<dbReference type="RefSeq" id="WP_211847471.1">
    <property type="nucleotide sequence ID" value="NZ_JAAEDL010000015.1"/>
</dbReference>
<sequence length="177" mass="18960">MRAMPITLSCLMLAAPALGQSGDAAARVRQEAESYLRPCAGVSGDDARWCDLSRSAFVADYLRARAGQYYGQRNVAYMLRGSTPGIAADHTQSCAWRLVIMAQGHSQTDASDTANVRFDCGRISEQDQAAARARAMALAQQIATDPVRNPPRTNPAPRPSGAVDSTARPLGADLPRR</sequence>
<reference evidence="3" key="1">
    <citation type="submission" date="2020-01" db="EMBL/GenBank/DDBJ databases">
        <authorList>
            <person name="Rat A."/>
        </authorList>
    </citation>
    <scope>NUCLEOTIDE SEQUENCE</scope>
    <source>
        <strain evidence="3">LMG 31228</strain>
    </source>
</reference>
<feature type="chain" id="PRO_5040933934" evidence="2">
    <location>
        <begin position="20"/>
        <end position="177"/>
    </location>
</feature>
<accession>A0A9X9XE00</accession>
<gene>
    <name evidence="3" type="ORF">GXW74_15685</name>
</gene>
<dbReference type="AlphaFoldDB" id="A0A9X9XE00"/>
<protein>
    <submittedName>
        <fullName evidence="3">Uncharacterized protein</fullName>
    </submittedName>
</protein>
<organism evidence="3 4">
    <name type="scientific">Neoroseomonas eburnea</name>
    <dbReference type="NCBI Taxonomy" id="1346889"/>
    <lineage>
        <taxon>Bacteria</taxon>
        <taxon>Pseudomonadati</taxon>
        <taxon>Pseudomonadota</taxon>
        <taxon>Alphaproteobacteria</taxon>
        <taxon>Acetobacterales</taxon>
        <taxon>Acetobacteraceae</taxon>
        <taxon>Neoroseomonas</taxon>
    </lineage>
</organism>
<feature type="signal peptide" evidence="2">
    <location>
        <begin position="1"/>
        <end position="19"/>
    </location>
</feature>
<feature type="compositionally biased region" description="Pro residues" evidence="1">
    <location>
        <begin position="148"/>
        <end position="158"/>
    </location>
</feature>
<dbReference type="EMBL" id="JAAEDL010000015">
    <property type="protein sequence ID" value="MBR0681936.1"/>
    <property type="molecule type" value="Genomic_DNA"/>
</dbReference>
<evidence type="ECO:0000256" key="2">
    <source>
        <dbReference type="SAM" id="SignalP"/>
    </source>
</evidence>
<comment type="caution">
    <text evidence="3">The sequence shown here is derived from an EMBL/GenBank/DDBJ whole genome shotgun (WGS) entry which is preliminary data.</text>
</comment>
<keyword evidence="4" id="KW-1185">Reference proteome</keyword>
<keyword evidence="2" id="KW-0732">Signal</keyword>
<evidence type="ECO:0000313" key="4">
    <source>
        <dbReference type="Proteomes" id="UP001138709"/>
    </source>
</evidence>